<dbReference type="OrthoDB" id="8584840at2759"/>
<dbReference type="PANTHER" id="PTHR20859">
    <property type="entry name" value="INTERFERON/INTERLEUKIN RECEPTOR"/>
    <property type="match status" value="1"/>
</dbReference>
<feature type="domain" description="Fibronectin type-III" evidence="4">
    <location>
        <begin position="15"/>
        <end position="98"/>
    </location>
</feature>
<feature type="signal peptide" evidence="3">
    <location>
        <begin position="1"/>
        <end position="21"/>
    </location>
</feature>
<dbReference type="InterPro" id="IPR003961">
    <property type="entry name" value="FN3_dom"/>
</dbReference>
<evidence type="ECO:0000256" key="3">
    <source>
        <dbReference type="SAM" id="SignalP"/>
    </source>
</evidence>
<protein>
    <submittedName>
        <fullName evidence="6">Uncharacterized protein LOC113052108</fullName>
    </submittedName>
</protein>
<dbReference type="GO" id="GO:0005886">
    <property type="term" value="C:plasma membrane"/>
    <property type="evidence" value="ECO:0007669"/>
    <property type="project" value="TreeGrafter"/>
</dbReference>
<dbReference type="Gene3D" id="2.60.40.10">
    <property type="entry name" value="Immunoglobulins"/>
    <property type="match status" value="1"/>
</dbReference>
<keyword evidence="2" id="KW-0472">Membrane</keyword>
<dbReference type="PANTHER" id="PTHR20859:SF53">
    <property type="entry name" value="INTERLEUKIN-22 RECEPTOR SUBUNIT ALPHA-1"/>
    <property type="match status" value="1"/>
</dbReference>
<dbReference type="Proteomes" id="UP000515129">
    <property type="component" value="Chromosome 32"/>
</dbReference>
<sequence length="431" mass="47944">MVMPVTLLNLCFFLLVLNVESVVSVCDIRVHTINFRCHLEWDCPDASPKTTYTVLSKTHGTTWTNVSDCIQISRQSCDLSRVFPNIHIYSVIRLTSELPWLNETRGCSPITDSAAKFTPPSITISMSNGSLWVTVHFPCAPSISCSLEYDYYEEEKEMGCSCPLTEFKSLWATVTLYNEQNLSDRQAHTAMVMHETPFMVEFGFLTPGQVYCAVASFTAEGVLTSSPPSLPQCVYIPANLESLIVIIVCAVLIVLGLVFFLVWRKCVTSERPLPRNLALLRDLELQTETFIDSSKVAPHECSEGDHVSVVSSSDFTLMDNHSSHYSTQSLGRGYYTSPTVHNPVCTQESVGSEELSTDVQHDGCHLSSSHPILEAELACPQQNQCEETPNIPLSSVRVKHIQQGETSDEHPEQSEDVIWGKLTPLEDIQAD</sequence>
<evidence type="ECO:0000256" key="2">
    <source>
        <dbReference type="SAM" id="Phobius"/>
    </source>
</evidence>
<feature type="region of interest" description="Disordered" evidence="1">
    <location>
        <begin position="400"/>
        <end position="431"/>
    </location>
</feature>
<accession>A0A6P6KL28</accession>
<dbReference type="InterPro" id="IPR036116">
    <property type="entry name" value="FN3_sf"/>
</dbReference>
<dbReference type="InterPro" id="IPR013783">
    <property type="entry name" value="Ig-like_fold"/>
</dbReference>
<keyword evidence="3" id="KW-0732">Signal</keyword>
<keyword evidence="5" id="KW-1185">Reference proteome</keyword>
<dbReference type="InterPro" id="IPR050650">
    <property type="entry name" value="Type-II_Cytokine-TF_Rcpt"/>
</dbReference>
<dbReference type="GO" id="GO:0004896">
    <property type="term" value="F:cytokine receptor activity"/>
    <property type="evidence" value="ECO:0007669"/>
    <property type="project" value="TreeGrafter"/>
</dbReference>
<dbReference type="AlphaFoldDB" id="A0A6P6KL28"/>
<evidence type="ECO:0000313" key="5">
    <source>
        <dbReference type="Proteomes" id="UP000515129"/>
    </source>
</evidence>
<gene>
    <name evidence="6" type="primary">LOC113052108</name>
</gene>
<feature type="chain" id="PRO_5027595163" evidence="3">
    <location>
        <begin position="22"/>
        <end position="431"/>
    </location>
</feature>
<keyword evidence="2" id="KW-1133">Transmembrane helix</keyword>
<evidence type="ECO:0000259" key="4">
    <source>
        <dbReference type="Pfam" id="PF01108"/>
    </source>
</evidence>
<dbReference type="SUPFAM" id="SSF49265">
    <property type="entry name" value="Fibronectin type III"/>
    <property type="match status" value="1"/>
</dbReference>
<reference evidence="6" key="1">
    <citation type="submission" date="2025-08" db="UniProtKB">
        <authorList>
            <consortium name="RefSeq"/>
        </authorList>
    </citation>
    <scope>IDENTIFICATION</scope>
    <source>
        <strain evidence="6">Wakin</strain>
        <tissue evidence="6">Muscle</tissue>
    </source>
</reference>
<name>A0A6P6KL28_CARAU</name>
<organism evidence="5 6">
    <name type="scientific">Carassius auratus</name>
    <name type="common">Goldfish</name>
    <dbReference type="NCBI Taxonomy" id="7957"/>
    <lineage>
        <taxon>Eukaryota</taxon>
        <taxon>Metazoa</taxon>
        <taxon>Chordata</taxon>
        <taxon>Craniata</taxon>
        <taxon>Vertebrata</taxon>
        <taxon>Euteleostomi</taxon>
        <taxon>Actinopterygii</taxon>
        <taxon>Neopterygii</taxon>
        <taxon>Teleostei</taxon>
        <taxon>Ostariophysi</taxon>
        <taxon>Cypriniformes</taxon>
        <taxon>Cyprinidae</taxon>
        <taxon>Cyprininae</taxon>
        <taxon>Carassius</taxon>
    </lineage>
</organism>
<evidence type="ECO:0000256" key="1">
    <source>
        <dbReference type="SAM" id="MobiDB-lite"/>
    </source>
</evidence>
<proteinExistence type="predicted"/>
<keyword evidence="2" id="KW-0812">Transmembrane</keyword>
<dbReference type="GeneID" id="113052108"/>
<dbReference type="KEGG" id="caua:113052108"/>
<feature type="transmembrane region" description="Helical" evidence="2">
    <location>
        <begin position="243"/>
        <end position="263"/>
    </location>
</feature>
<dbReference type="RefSeq" id="XP_026072226.1">
    <property type="nucleotide sequence ID" value="XM_026216441.1"/>
</dbReference>
<dbReference type="Pfam" id="PF01108">
    <property type="entry name" value="Tissue_fac"/>
    <property type="match status" value="1"/>
</dbReference>
<evidence type="ECO:0000313" key="6">
    <source>
        <dbReference type="RefSeq" id="XP_026072226.1"/>
    </source>
</evidence>